<protein>
    <submittedName>
        <fullName evidence="5">Adenosine 5 -monophosphoramidase</fullName>
    </submittedName>
</protein>
<dbReference type="GO" id="GO:0009117">
    <property type="term" value="P:nucleotide metabolic process"/>
    <property type="evidence" value="ECO:0007669"/>
    <property type="project" value="TreeGrafter"/>
</dbReference>
<dbReference type="Pfam" id="PF01230">
    <property type="entry name" value="HIT"/>
    <property type="match status" value="1"/>
</dbReference>
<comment type="caution">
    <text evidence="5">The sequence shown here is derived from an EMBL/GenBank/DDBJ whole genome shotgun (WGS) entry which is preliminary data.</text>
</comment>
<dbReference type="PANTHER" id="PTHR46648">
    <property type="entry name" value="HIT FAMILY PROTEIN 1"/>
    <property type="match status" value="1"/>
</dbReference>
<evidence type="ECO:0000313" key="5">
    <source>
        <dbReference type="EMBL" id="KAG0647341.1"/>
    </source>
</evidence>
<dbReference type="InterPro" id="IPR001310">
    <property type="entry name" value="Histidine_triad_HIT"/>
</dbReference>
<feature type="region of interest" description="Disordered" evidence="3">
    <location>
        <begin position="1"/>
        <end position="23"/>
    </location>
</feature>
<dbReference type="SUPFAM" id="SSF54197">
    <property type="entry name" value="HIT-like"/>
    <property type="match status" value="1"/>
</dbReference>
<organism evidence="5 6">
    <name type="scientific">Hyphodiscus hymeniophilus</name>
    <dbReference type="NCBI Taxonomy" id="353542"/>
    <lineage>
        <taxon>Eukaryota</taxon>
        <taxon>Fungi</taxon>
        <taxon>Dikarya</taxon>
        <taxon>Ascomycota</taxon>
        <taxon>Pezizomycotina</taxon>
        <taxon>Leotiomycetes</taxon>
        <taxon>Helotiales</taxon>
        <taxon>Hyphodiscaceae</taxon>
        <taxon>Hyphodiscus</taxon>
    </lineage>
</organism>
<dbReference type="Proteomes" id="UP000785200">
    <property type="component" value="Unassembled WGS sequence"/>
</dbReference>
<evidence type="ECO:0000256" key="2">
    <source>
        <dbReference type="PIRSR" id="PIRSR601310-3"/>
    </source>
</evidence>
<dbReference type="Gene3D" id="3.30.428.10">
    <property type="entry name" value="HIT-like"/>
    <property type="match status" value="1"/>
</dbReference>
<feature type="short sequence motif" description="Histidine triad motif" evidence="2">
    <location>
        <begin position="58"/>
        <end position="62"/>
    </location>
</feature>
<accession>A0A9P7AVH9</accession>
<proteinExistence type="predicted"/>
<dbReference type="GO" id="GO:0003824">
    <property type="term" value="F:catalytic activity"/>
    <property type="evidence" value="ECO:0007669"/>
    <property type="project" value="InterPro"/>
</dbReference>
<gene>
    <name evidence="5" type="ORF">D0Z07_7103</name>
</gene>
<dbReference type="EMBL" id="VNKQ01000013">
    <property type="protein sequence ID" value="KAG0647341.1"/>
    <property type="molecule type" value="Genomic_DNA"/>
</dbReference>
<dbReference type="InterPro" id="IPR036265">
    <property type="entry name" value="HIT-like_sf"/>
</dbReference>
<dbReference type="PANTHER" id="PTHR46648:SF1">
    <property type="entry name" value="ADENOSINE 5'-MONOPHOSPHORAMIDASE HNT1"/>
    <property type="match status" value="1"/>
</dbReference>
<dbReference type="InterPro" id="IPR011146">
    <property type="entry name" value="HIT-like"/>
</dbReference>
<feature type="domain" description="HIT" evidence="4">
    <location>
        <begin position="17"/>
        <end position="63"/>
    </location>
</feature>
<evidence type="ECO:0000313" key="6">
    <source>
        <dbReference type="Proteomes" id="UP000785200"/>
    </source>
</evidence>
<feature type="active site" description="Tele-AMP-histidine intermediate" evidence="1">
    <location>
        <position position="60"/>
    </location>
</feature>
<dbReference type="OrthoDB" id="672793at2759"/>
<evidence type="ECO:0000256" key="3">
    <source>
        <dbReference type="SAM" id="MobiDB-lite"/>
    </source>
</evidence>
<dbReference type="AlphaFoldDB" id="A0A9P7AVH9"/>
<reference evidence="5" key="1">
    <citation type="submission" date="2019-07" db="EMBL/GenBank/DDBJ databases">
        <title>Hyphodiscus hymeniophilus genome sequencing and assembly.</title>
        <authorList>
            <person name="Kramer G."/>
            <person name="Nodwell J."/>
        </authorList>
    </citation>
    <scope>NUCLEOTIDE SEQUENCE</scope>
    <source>
        <strain evidence="5">ATCC 34498</strain>
    </source>
</reference>
<sequence>MEEGFGPRGREEDRMADSNGRVADVQKPVVKKLVKATGAEDYNVLQNNGRIAHQVVDHVHFHMPDWRWETREEFDYGRSKARADKD</sequence>
<evidence type="ECO:0000259" key="4">
    <source>
        <dbReference type="Pfam" id="PF01230"/>
    </source>
</evidence>
<name>A0A9P7AVH9_9HELO</name>
<evidence type="ECO:0000256" key="1">
    <source>
        <dbReference type="PIRSR" id="PIRSR601310-1"/>
    </source>
</evidence>
<keyword evidence="6" id="KW-1185">Reference proteome</keyword>